<accession>A0AAN8JYG8</accession>
<comment type="caution">
    <text evidence="1">The sequence shown here is derived from an EMBL/GenBank/DDBJ whole genome shotgun (WGS) entry which is preliminary data.</text>
</comment>
<dbReference type="EMBL" id="JAZGQO010000006">
    <property type="protein sequence ID" value="KAK6184400.1"/>
    <property type="molecule type" value="Genomic_DNA"/>
</dbReference>
<name>A0AAN8JYG8_PATCE</name>
<dbReference type="AlphaFoldDB" id="A0AAN8JYG8"/>
<organism evidence="1 2">
    <name type="scientific">Patella caerulea</name>
    <name type="common">Rayed Mediterranean limpet</name>
    <dbReference type="NCBI Taxonomy" id="87958"/>
    <lineage>
        <taxon>Eukaryota</taxon>
        <taxon>Metazoa</taxon>
        <taxon>Spiralia</taxon>
        <taxon>Lophotrochozoa</taxon>
        <taxon>Mollusca</taxon>
        <taxon>Gastropoda</taxon>
        <taxon>Patellogastropoda</taxon>
        <taxon>Patelloidea</taxon>
        <taxon>Patellidae</taxon>
        <taxon>Patella</taxon>
    </lineage>
</organism>
<dbReference type="Proteomes" id="UP001347796">
    <property type="component" value="Unassembled WGS sequence"/>
</dbReference>
<proteinExistence type="predicted"/>
<protein>
    <submittedName>
        <fullName evidence="1">Uncharacterized protein</fullName>
    </submittedName>
</protein>
<sequence length="225" mass="25995">MSVVLARRYKRQGKREWGKTVQDGCDVKTSLYHVSQWSNGCWENGLCAEVSSSAPVRRPSSTHRVAFGEWQESYDRFPYTYVKGLTDIDDVMSQVKGPQVLVVHDLMGEDTEILQKWFTKKSHYHDTSVIYIVQNLFDKQQRTISLNAHYLVLFKNPRDASQIGALARQMYPSRSKYMQEAYEDATSTPRSYLLVDLKPDTPEALRLRSNILPQEEPPIVYVQKV</sequence>
<gene>
    <name evidence="1" type="ORF">SNE40_006881</name>
</gene>
<evidence type="ECO:0000313" key="2">
    <source>
        <dbReference type="Proteomes" id="UP001347796"/>
    </source>
</evidence>
<evidence type="ECO:0000313" key="1">
    <source>
        <dbReference type="EMBL" id="KAK6184400.1"/>
    </source>
</evidence>
<reference evidence="1 2" key="1">
    <citation type="submission" date="2024-01" db="EMBL/GenBank/DDBJ databases">
        <title>The genome of the rayed Mediterranean limpet Patella caerulea (Linnaeus, 1758).</title>
        <authorList>
            <person name="Anh-Thu Weber A."/>
            <person name="Halstead-Nussloch G."/>
        </authorList>
    </citation>
    <scope>NUCLEOTIDE SEQUENCE [LARGE SCALE GENOMIC DNA]</scope>
    <source>
        <strain evidence="1">AATW-2023a</strain>
        <tissue evidence="1">Whole specimen</tissue>
    </source>
</reference>
<keyword evidence="2" id="KW-1185">Reference proteome</keyword>